<comment type="caution">
    <text evidence="5">The sequence shown here is derived from an EMBL/GenBank/DDBJ whole genome shotgun (WGS) entry which is preliminary data.</text>
</comment>
<dbReference type="GO" id="GO:0003723">
    <property type="term" value="F:RNA binding"/>
    <property type="evidence" value="ECO:0007669"/>
    <property type="project" value="UniProtKB-UniRule"/>
</dbReference>
<feature type="compositionally biased region" description="Polar residues" evidence="3">
    <location>
        <begin position="314"/>
        <end position="329"/>
    </location>
</feature>
<evidence type="ECO:0000313" key="6">
    <source>
        <dbReference type="Proteomes" id="UP000310189"/>
    </source>
</evidence>
<feature type="compositionally biased region" description="Low complexity" evidence="3">
    <location>
        <begin position="287"/>
        <end position="297"/>
    </location>
</feature>
<feature type="region of interest" description="Disordered" evidence="3">
    <location>
        <begin position="314"/>
        <end position="409"/>
    </location>
</feature>
<dbReference type="SUPFAM" id="SSF54928">
    <property type="entry name" value="RNA-binding domain, RBD"/>
    <property type="match status" value="2"/>
</dbReference>
<reference evidence="5 6" key="1">
    <citation type="submission" date="2019-03" db="EMBL/GenBank/DDBJ databases">
        <title>Sequencing 23 genomes of Wallemia ichthyophaga.</title>
        <authorList>
            <person name="Gostincar C."/>
        </authorList>
    </citation>
    <scope>NUCLEOTIDE SEQUENCE [LARGE SCALE GENOMIC DNA]</scope>
    <source>
        <strain evidence="5 6">EXF-5753</strain>
    </source>
</reference>
<dbReference type="FunFam" id="3.30.70.330:FF:000428">
    <property type="entry name" value="Related to WHI3-involved in regulation of cell size"/>
    <property type="match status" value="1"/>
</dbReference>
<proteinExistence type="predicted"/>
<dbReference type="InterPro" id="IPR000504">
    <property type="entry name" value="RRM_dom"/>
</dbReference>
<sequence>MTEIEDEDILTLPNNMETLSLPSSPKSNEPFFGYNSLLTSVSNSNTKQTSPTKSHLSASVEPFNPTQRNSPSEFKGSPESDGQPQFNSVFMPPPPLPLNHVSRNNSFNNLADDISTIFVVGFPDDMTEREFQNMFIFSGEFEAATLKIPAKEVLPPPHKDPYTLAHIPPSSIMAERESSATVDESVNLNITAAQQLSARKQTIGFAKFRSKQAALEARDIMSGRKIDSERGCVLKAEMAKKNLHTRSKNADTSTMQSSQSQDGVRLNQPTSNALNSQNPTSSLLGPSNSANSATNSAWDGPRSSAVFEAFHNATSSPTTGSICSPNQETLFRPFDTEPTPPSSAFDPFQSNKFTLSPSSHSQSRPQERSNSSTLSPLNSLDAYSPTMYANGNQIRPLSPRSLDPNSNSAFVSQSLGRRLSALALGHNLGGAPQDLNSNSHPQSSHIGLALNDVQVNKSSPPSQAANVQSLHSQLQQQQQQQASSHAQSLAPVKPTNPADQNPPCSTLYVGNLTTPPPSQPVSLLEDALRALFSKQGGFKRLSFRQKANGPMCFVEFEDVHVATKTLHELYGNTLNGLIRGGIRLSYSKNPLGVRSNASVSVPGAGPTHLHQQSHSTTR</sequence>
<accession>A0A4T0FJ35</accession>
<evidence type="ECO:0000256" key="1">
    <source>
        <dbReference type="ARBA" id="ARBA00022884"/>
    </source>
</evidence>
<dbReference type="InterPro" id="IPR012677">
    <property type="entry name" value="Nucleotide-bd_a/b_plait_sf"/>
</dbReference>
<evidence type="ECO:0000259" key="4">
    <source>
        <dbReference type="PROSITE" id="PS50102"/>
    </source>
</evidence>
<feature type="compositionally biased region" description="Polar residues" evidence="3">
    <location>
        <begin position="348"/>
        <end position="364"/>
    </location>
</feature>
<protein>
    <recommendedName>
        <fullName evidence="4">RRM domain-containing protein</fullName>
    </recommendedName>
</protein>
<evidence type="ECO:0000313" key="5">
    <source>
        <dbReference type="EMBL" id="TIA88302.1"/>
    </source>
</evidence>
<feature type="compositionally biased region" description="Polar residues" evidence="3">
    <location>
        <begin position="455"/>
        <end position="467"/>
    </location>
</feature>
<dbReference type="InterPro" id="IPR035979">
    <property type="entry name" value="RBD_domain_sf"/>
</dbReference>
<dbReference type="EMBL" id="SPNW01000040">
    <property type="protein sequence ID" value="TIA88302.1"/>
    <property type="molecule type" value="Genomic_DNA"/>
</dbReference>
<feature type="compositionally biased region" description="Low complexity" evidence="3">
    <location>
        <begin position="468"/>
        <end position="490"/>
    </location>
</feature>
<feature type="region of interest" description="Disordered" evidence="3">
    <location>
        <begin position="238"/>
        <end position="299"/>
    </location>
</feature>
<dbReference type="PANTHER" id="PTHR10501">
    <property type="entry name" value="U1 SMALL NUCLEAR RIBONUCLEOPROTEIN A/U2 SMALL NUCLEAR RIBONUCLEOPROTEIN B"/>
    <property type="match status" value="1"/>
</dbReference>
<dbReference type="Pfam" id="PF00076">
    <property type="entry name" value="RRM_1"/>
    <property type="match status" value="1"/>
</dbReference>
<feature type="domain" description="RRM" evidence="4">
    <location>
        <begin position="505"/>
        <end position="589"/>
    </location>
</feature>
<feature type="region of interest" description="Disordered" evidence="3">
    <location>
        <begin position="455"/>
        <end position="512"/>
    </location>
</feature>
<dbReference type="AlphaFoldDB" id="A0A4T0FJ35"/>
<evidence type="ECO:0000256" key="3">
    <source>
        <dbReference type="SAM" id="MobiDB-lite"/>
    </source>
</evidence>
<feature type="compositionally biased region" description="Polar residues" evidence="3">
    <location>
        <begin position="609"/>
        <end position="618"/>
    </location>
</feature>
<feature type="region of interest" description="Disordered" evidence="3">
    <location>
        <begin position="1"/>
        <end position="27"/>
    </location>
</feature>
<dbReference type="Gene3D" id="3.30.70.330">
    <property type="match status" value="2"/>
</dbReference>
<feature type="region of interest" description="Disordered" evidence="3">
    <location>
        <begin position="42"/>
        <end position="86"/>
    </location>
</feature>
<dbReference type="Proteomes" id="UP000310189">
    <property type="component" value="Unassembled WGS sequence"/>
</dbReference>
<evidence type="ECO:0000256" key="2">
    <source>
        <dbReference type="PROSITE-ProRule" id="PRU00176"/>
    </source>
</evidence>
<organism evidence="5 6">
    <name type="scientific">Wallemia hederae</name>
    <dbReference type="NCBI Taxonomy" id="1540922"/>
    <lineage>
        <taxon>Eukaryota</taxon>
        <taxon>Fungi</taxon>
        <taxon>Dikarya</taxon>
        <taxon>Basidiomycota</taxon>
        <taxon>Wallemiomycotina</taxon>
        <taxon>Wallemiomycetes</taxon>
        <taxon>Wallemiales</taxon>
        <taxon>Wallemiaceae</taxon>
        <taxon>Wallemia</taxon>
    </lineage>
</organism>
<dbReference type="PROSITE" id="PS50102">
    <property type="entry name" value="RRM"/>
    <property type="match status" value="2"/>
</dbReference>
<feature type="domain" description="RRM" evidence="4">
    <location>
        <begin position="115"/>
        <end position="241"/>
    </location>
</feature>
<dbReference type="SMART" id="SM00360">
    <property type="entry name" value="RRM"/>
    <property type="match status" value="2"/>
</dbReference>
<dbReference type="OrthoDB" id="431169at2759"/>
<name>A0A4T0FJ35_9BASI</name>
<feature type="compositionally biased region" description="Polar residues" evidence="3">
    <location>
        <begin position="267"/>
        <end position="286"/>
    </location>
</feature>
<keyword evidence="1 2" id="KW-0694">RNA-binding</keyword>
<feature type="compositionally biased region" description="Polar residues" evidence="3">
    <location>
        <begin position="47"/>
        <end position="57"/>
    </location>
</feature>
<feature type="compositionally biased region" description="Low complexity" evidence="3">
    <location>
        <begin position="369"/>
        <end position="380"/>
    </location>
</feature>
<feature type="region of interest" description="Disordered" evidence="3">
    <location>
        <begin position="597"/>
        <end position="618"/>
    </location>
</feature>
<feature type="compositionally biased region" description="Polar residues" evidence="3">
    <location>
        <begin position="12"/>
        <end position="27"/>
    </location>
</feature>
<gene>
    <name evidence="5" type="ORF">E3P99_02665</name>
</gene>
<keyword evidence="6" id="KW-1185">Reference proteome</keyword>